<evidence type="ECO:0000313" key="2">
    <source>
        <dbReference type="EMBL" id="GEO81154.1"/>
    </source>
</evidence>
<dbReference type="CDD" id="cd00761">
    <property type="entry name" value="Glyco_tranf_GTA_type"/>
    <property type="match status" value="1"/>
</dbReference>
<evidence type="ECO:0000259" key="1">
    <source>
        <dbReference type="Pfam" id="PF00535"/>
    </source>
</evidence>
<dbReference type="RefSeq" id="WP_170244996.1">
    <property type="nucleotide sequence ID" value="NZ_BJZO01000027.1"/>
</dbReference>
<sequence length="364" mass="40145">MATLSLQEAFAQALTHQAENRPSDAIALYRDITGCVPTEWAPWNNMFYLLAIEGKKEDALSVLAEAARWHPEAVRDWEDILEDLWPSREPLPVAGSVVVPAYKAASFLPATLDSILAAIRALEASLARTAWIVVVDDASTDQTAAVVHAWARERGFQNFRLLVHTGNRGPGAARNAGVRAAEGALIWFLDADDAYAPSHLVNTATALDRRPDAGFARSGVIFDGIDDRILPHWRTQCETSIPINLCVRRVCQDYIGGFPEETAFRTGGGEDCAQARLLQRFFRGVQLDARTVLYRRRPGNAFDQQVRKFTGEEVETLETLPRGLVIAQRAGLVLAERRFKEIARRAPDASVRPFMGSPPASLST</sequence>
<dbReference type="Pfam" id="PF00535">
    <property type="entry name" value="Glycos_transf_2"/>
    <property type="match status" value="1"/>
</dbReference>
<dbReference type="PANTHER" id="PTHR43685:SF2">
    <property type="entry name" value="GLYCOSYLTRANSFERASE 2-LIKE DOMAIN-CONTAINING PROTEIN"/>
    <property type="match status" value="1"/>
</dbReference>
<organism evidence="2 3">
    <name type="scientific">Pararhodospirillum oryzae</name>
    <dbReference type="NCBI Taxonomy" id="478448"/>
    <lineage>
        <taxon>Bacteria</taxon>
        <taxon>Pseudomonadati</taxon>
        <taxon>Pseudomonadota</taxon>
        <taxon>Alphaproteobacteria</taxon>
        <taxon>Rhodospirillales</taxon>
        <taxon>Rhodospirillaceae</taxon>
        <taxon>Pararhodospirillum</taxon>
    </lineage>
</organism>
<keyword evidence="3" id="KW-1185">Reference proteome</keyword>
<dbReference type="Gene3D" id="3.90.550.10">
    <property type="entry name" value="Spore Coat Polysaccharide Biosynthesis Protein SpsA, Chain A"/>
    <property type="match status" value="1"/>
</dbReference>
<dbReference type="InterPro" id="IPR011990">
    <property type="entry name" value="TPR-like_helical_dom_sf"/>
</dbReference>
<dbReference type="EMBL" id="BJZO01000027">
    <property type="protein sequence ID" value="GEO81154.1"/>
    <property type="molecule type" value="Genomic_DNA"/>
</dbReference>
<proteinExistence type="predicted"/>
<reference evidence="2 3" key="1">
    <citation type="submission" date="2019-07" db="EMBL/GenBank/DDBJ databases">
        <title>Whole genome shotgun sequence of Rhodospirillum oryzae NBRC 107573.</title>
        <authorList>
            <person name="Hosoyama A."/>
            <person name="Uohara A."/>
            <person name="Ohji S."/>
            <person name="Ichikawa N."/>
        </authorList>
    </citation>
    <scope>NUCLEOTIDE SEQUENCE [LARGE SCALE GENOMIC DNA]</scope>
    <source>
        <strain evidence="2 3">NBRC 107573</strain>
    </source>
</reference>
<dbReference type="PANTHER" id="PTHR43685">
    <property type="entry name" value="GLYCOSYLTRANSFERASE"/>
    <property type="match status" value="1"/>
</dbReference>
<feature type="domain" description="Glycosyltransferase 2-like" evidence="1">
    <location>
        <begin position="96"/>
        <end position="231"/>
    </location>
</feature>
<dbReference type="InterPro" id="IPR001173">
    <property type="entry name" value="Glyco_trans_2-like"/>
</dbReference>
<dbReference type="AlphaFoldDB" id="A0A512H6U0"/>
<gene>
    <name evidence="2" type="ORF">ROR02_12850</name>
</gene>
<name>A0A512H6U0_9PROT</name>
<accession>A0A512H6U0</accession>
<dbReference type="InterPro" id="IPR050834">
    <property type="entry name" value="Glycosyltransf_2"/>
</dbReference>
<comment type="caution">
    <text evidence="2">The sequence shown here is derived from an EMBL/GenBank/DDBJ whole genome shotgun (WGS) entry which is preliminary data.</text>
</comment>
<dbReference type="SUPFAM" id="SSF53448">
    <property type="entry name" value="Nucleotide-diphospho-sugar transferases"/>
    <property type="match status" value="1"/>
</dbReference>
<dbReference type="InterPro" id="IPR029044">
    <property type="entry name" value="Nucleotide-diphossugar_trans"/>
</dbReference>
<evidence type="ECO:0000313" key="3">
    <source>
        <dbReference type="Proteomes" id="UP000321567"/>
    </source>
</evidence>
<dbReference type="Proteomes" id="UP000321567">
    <property type="component" value="Unassembled WGS sequence"/>
</dbReference>
<dbReference type="SUPFAM" id="SSF48452">
    <property type="entry name" value="TPR-like"/>
    <property type="match status" value="1"/>
</dbReference>
<protein>
    <recommendedName>
        <fullName evidence="1">Glycosyltransferase 2-like domain-containing protein</fullName>
    </recommendedName>
</protein>